<evidence type="ECO:0000256" key="1">
    <source>
        <dbReference type="ARBA" id="ARBA00004141"/>
    </source>
</evidence>
<protein>
    <submittedName>
        <fullName evidence="7">Iron export ABC transporter permease subunit FetB</fullName>
    </submittedName>
</protein>
<comment type="subcellular location">
    <subcellularLocation>
        <location evidence="1">Membrane</location>
        <topology evidence="1">Multi-pass membrane protein</topology>
    </subcellularLocation>
</comment>
<sequence>MKNVTDMSDMALVYAALLVLVAIILSNYQKLKLEKSIIISVLRAIVQLCAVGYLLKYIFQVNNFWLTLAMFLFICFNASWNAKKRSKNLSNSFTISFLSITVGCVMTLSILIFSGSIHFLPSQVIPITGMIAGNAMVAVALLFNQLRDGFQSHRQEVLEKIALGGTVKQVSSQITKNAIRSALIASLDTAKTMGLVSLPGMMSGLIFAGIDPIKAIKFQIMVVFMLLGTSTVSTFIAANMGSHQFFDKKYQTLK</sequence>
<gene>
    <name evidence="7" type="primary">fetB</name>
    <name evidence="7" type="ORF">E0W69_001720</name>
</gene>
<feature type="transmembrane region" description="Helical" evidence="6">
    <location>
        <begin position="12"/>
        <end position="28"/>
    </location>
</feature>
<evidence type="ECO:0000256" key="5">
    <source>
        <dbReference type="ARBA" id="ARBA00023136"/>
    </source>
</evidence>
<feature type="transmembrane region" description="Helical" evidence="6">
    <location>
        <begin position="94"/>
        <end position="117"/>
    </location>
</feature>
<dbReference type="OrthoDB" id="9791807at2"/>
<evidence type="ECO:0000256" key="6">
    <source>
        <dbReference type="SAM" id="Phobius"/>
    </source>
</evidence>
<comment type="similarity">
    <text evidence="2">Belongs to the UPF0014 family.</text>
</comment>
<dbReference type="AlphaFoldDB" id="A0A5P2G7D9"/>
<evidence type="ECO:0000313" key="8">
    <source>
        <dbReference type="Proteomes" id="UP000292424"/>
    </source>
</evidence>
<dbReference type="EMBL" id="CP044016">
    <property type="protein sequence ID" value="QES87431.1"/>
    <property type="molecule type" value="Genomic_DNA"/>
</dbReference>
<organism evidence="7 8">
    <name type="scientific">Rhizosphaericola mali</name>
    <dbReference type="NCBI Taxonomy" id="2545455"/>
    <lineage>
        <taxon>Bacteria</taxon>
        <taxon>Pseudomonadati</taxon>
        <taxon>Bacteroidota</taxon>
        <taxon>Chitinophagia</taxon>
        <taxon>Chitinophagales</taxon>
        <taxon>Chitinophagaceae</taxon>
        <taxon>Rhizosphaericola</taxon>
    </lineage>
</organism>
<feature type="transmembrane region" description="Helical" evidence="6">
    <location>
        <begin position="64"/>
        <end position="82"/>
    </location>
</feature>
<dbReference type="GO" id="GO:0005886">
    <property type="term" value="C:plasma membrane"/>
    <property type="evidence" value="ECO:0007669"/>
    <property type="project" value="TreeGrafter"/>
</dbReference>
<feature type="transmembrane region" description="Helical" evidence="6">
    <location>
        <begin position="123"/>
        <end position="144"/>
    </location>
</feature>
<keyword evidence="5 6" id="KW-0472">Membrane</keyword>
<feature type="transmembrane region" description="Helical" evidence="6">
    <location>
        <begin position="40"/>
        <end position="58"/>
    </location>
</feature>
<evidence type="ECO:0000256" key="3">
    <source>
        <dbReference type="ARBA" id="ARBA00022692"/>
    </source>
</evidence>
<accession>A0A5P2G7D9</accession>
<dbReference type="InterPro" id="IPR005226">
    <property type="entry name" value="UPF0014_fam"/>
</dbReference>
<feature type="transmembrane region" description="Helical" evidence="6">
    <location>
        <begin position="216"/>
        <end position="238"/>
    </location>
</feature>
<keyword evidence="4 6" id="KW-1133">Transmembrane helix</keyword>
<dbReference type="Pfam" id="PF03649">
    <property type="entry name" value="UPF0014"/>
    <property type="match status" value="1"/>
</dbReference>
<proteinExistence type="inferred from homology"/>
<evidence type="ECO:0000256" key="2">
    <source>
        <dbReference type="ARBA" id="ARBA00005268"/>
    </source>
</evidence>
<name>A0A5P2G7D9_9BACT</name>
<dbReference type="Proteomes" id="UP000292424">
    <property type="component" value="Chromosome"/>
</dbReference>
<keyword evidence="3 6" id="KW-0812">Transmembrane</keyword>
<dbReference type="PANTHER" id="PTHR30028:SF0">
    <property type="entry name" value="PROTEIN ALUMINUM SENSITIVE 3"/>
    <property type="match status" value="1"/>
</dbReference>
<keyword evidence="8" id="KW-1185">Reference proteome</keyword>
<feature type="transmembrane region" description="Helical" evidence="6">
    <location>
        <begin position="192"/>
        <end position="210"/>
    </location>
</feature>
<reference evidence="7 8" key="1">
    <citation type="submission" date="2019-09" db="EMBL/GenBank/DDBJ databases">
        <title>Complete genome sequence of Arachidicoccus sp. B3-10 isolated from apple orchard soil.</title>
        <authorList>
            <person name="Kim H.S."/>
            <person name="Han K.-I."/>
            <person name="Suh M.K."/>
            <person name="Lee K.C."/>
            <person name="Eom M.K."/>
            <person name="Kim J.-S."/>
            <person name="Kang S.W."/>
            <person name="Sin Y."/>
            <person name="Lee J.-S."/>
        </authorList>
    </citation>
    <scope>NUCLEOTIDE SEQUENCE [LARGE SCALE GENOMIC DNA]</scope>
    <source>
        <strain evidence="7 8">B3-10</strain>
    </source>
</reference>
<dbReference type="PANTHER" id="PTHR30028">
    <property type="entry name" value="UPF0014 INNER MEMBRANE PROTEIN YBBM-RELATED"/>
    <property type="match status" value="1"/>
</dbReference>
<evidence type="ECO:0000313" key="7">
    <source>
        <dbReference type="EMBL" id="QES87431.1"/>
    </source>
</evidence>
<dbReference type="KEGG" id="arac:E0W69_001720"/>
<dbReference type="RefSeq" id="WP_131328308.1">
    <property type="nucleotide sequence ID" value="NZ_CP044016.1"/>
</dbReference>
<evidence type="ECO:0000256" key="4">
    <source>
        <dbReference type="ARBA" id="ARBA00022989"/>
    </source>
</evidence>